<dbReference type="SUPFAM" id="SSF158472">
    <property type="entry name" value="HAMP domain-like"/>
    <property type="match status" value="1"/>
</dbReference>
<keyword evidence="9" id="KW-0902">Two-component regulatory system</keyword>
<keyword evidence="7" id="KW-0418">Kinase</keyword>
<keyword evidence="5 14" id="KW-0808">Transferase</keyword>
<evidence type="ECO:0000256" key="9">
    <source>
        <dbReference type="ARBA" id="ARBA00023012"/>
    </source>
</evidence>
<dbReference type="SMART" id="SM00387">
    <property type="entry name" value="HATPase_c"/>
    <property type="match status" value="1"/>
</dbReference>
<keyword evidence="15" id="KW-1185">Reference proteome</keyword>
<feature type="transmembrane region" description="Helical" evidence="11">
    <location>
        <begin position="12"/>
        <end position="34"/>
    </location>
</feature>
<evidence type="ECO:0000256" key="11">
    <source>
        <dbReference type="SAM" id="Phobius"/>
    </source>
</evidence>
<dbReference type="GO" id="GO:0000155">
    <property type="term" value="F:phosphorelay sensor kinase activity"/>
    <property type="evidence" value="ECO:0007669"/>
    <property type="project" value="InterPro"/>
</dbReference>
<dbReference type="Gene3D" id="6.10.340.10">
    <property type="match status" value="1"/>
</dbReference>
<keyword evidence="10 11" id="KW-0472">Membrane</keyword>
<dbReference type="InterPro" id="IPR004358">
    <property type="entry name" value="Sig_transdc_His_kin-like_C"/>
</dbReference>
<keyword evidence="4" id="KW-0597">Phosphoprotein</keyword>
<dbReference type="CDD" id="cd00082">
    <property type="entry name" value="HisKA"/>
    <property type="match status" value="1"/>
</dbReference>
<dbReference type="PATRIC" id="fig|1286635.3.peg.2699"/>
<dbReference type="OrthoDB" id="9815202at2"/>
<dbReference type="CDD" id="cd06225">
    <property type="entry name" value="HAMP"/>
    <property type="match status" value="1"/>
</dbReference>
<sequence>MPDLFRTIRFRLTLWFTGIFSISAAVAFVLFYYLAVQTLQDQIDEELMDKAAQFSSVIRQSGMRGAGNLAVIESKAAGEKMIFFRLLYPTGEVFASSHMSYWKDIQVDHDLLHQLIEKKSPVFDTRMMDNVHKARILYTFVAHNAILQTGVTMESQSRFLGAFKRVFMVAMGFIVGFSALSGWFLVQKALSRVDTITRTAKSITGSSLQKRVPVTGSKDELDDLASTFNQMLDRIQSLVSGIREMGDNMAHDLKSPVTRIRGTAELTLLQGETLEEFHSMAAGTIEESDRLLDMINTMLVISRTRAGEGDFHFESMDLTQMIQEACDLFAPVAEDKDIAFSCYAPGRFEVTADVNMLQRAFSNLLDNAIKYTNPGGQITVQMIKKTDALVAIQITDTGPGIALQFHERIFDRFFRVESSRTSPGSGLGLSFARAIVREHKGDIHVKSSPGEGACFTLTLPYCNFQVI</sequence>
<dbReference type="Proteomes" id="UP000014216">
    <property type="component" value="Unassembled WGS sequence"/>
</dbReference>
<dbReference type="Gene3D" id="1.10.287.130">
    <property type="match status" value="1"/>
</dbReference>
<comment type="catalytic activity">
    <reaction evidence="1">
        <text>ATP + protein L-histidine = ADP + protein N-phospho-L-histidine.</text>
        <dbReference type="EC" id="2.7.13.3"/>
    </reaction>
</comment>
<evidence type="ECO:0000256" key="5">
    <source>
        <dbReference type="ARBA" id="ARBA00022679"/>
    </source>
</evidence>
<evidence type="ECO:0000259" key="12">
    <source>
        <dbReference type="PROSITE" id="PS50109"/>
    </source>
</evidence>
<comment type="subcellular location">
    <subcellularLocation>
        <location evidence="2">Membrane</location>
    </subcellularLocation>
</comment>
<dbReference type="InterPro" id="IPR005467">
    <property type="entry name" value="His_kinase_dom"/>
</dbReference>
<evidence type="ECO:0000256" key="10">
    <source>
        <dbReference type="ARBA" id="ARBA00023136"/>
    </source>
</evidence>
<dbReference type="Pfam" id="PF02518">
    <property type="entry name" value="HATPase_c"/>
    <property type="match status" value="1"/>
</dbReference>
<dbReference type="InterPro" id="IPR003661">
    <property type="entry name" value="HisK_dim/P_dom"/>
</dbReference>
<evidence type="ECO:0000259" key="13">
    <source>
        <dbReference type="PROSITE" id="PS50885"/>
    </source>
</evidence>
<dbReference type="Gene3D" id="3.30.565.10">
    <property type="entry name" value="Histidine kinase-like ATPase, C-terminal domain"/>
    <property type="match status" value="1"/>
</dbReference>
<proteinExistence type="predicted"/>
<evidence type="ECO:0000256" key="1">
    <source>
        <dbReference type="ARBA" id="ARBA00000085"/>
    </source>
</evidence>
<dbReference type="AlphaFoldDB" id="S0G5A8"/>
<dbReference type="PANTHER" id="PTHR45436">
    <property type="entry name" value="SENSOR HISTIDINE KINASE YKOH"/>
    <property type="match status" value="1"/>
</dbReference>
<dbReference type="PROSITE" id="PS50885">
    <property type="entry name" value="HAMP"/>
    <property type="match status" value="1"/>
</dbReference>
<dbReference type="InterPro" id="IPR050428">
    <property type="entry name" value="TCS_sensor_his_kinase"/>
</dbReference>
<dbReference type="SUPFAM" id="SSF55874">
    <property type="entry name" value="ATPase domain of HSP90 chaperone/DNA topoisomerase II/histidine kinase"/>
    <property type="match status" value="1"/>
</dbReference>
<dbReference type="Pfam" id="PF00672">
    <property type="entry name" value="HAMP"/>
    <property type="match status" value="1"/>
</dbReference>
<dbReference type="PROSITE" id="PS50109">
    <property type="entry name" value="HIS_KIN"/>
    <property type="match status" value="1"/>
</dbReference>
<accession>S0G5A8</accession>
<evidence type="ECO:0000256" key="2">
    <source>
        <dbReference type="ARBA" id="ARBA00004370"/>
    </source>
</evidence>
<evidence type="ECO:0000256" key="7">
    <source>
        <dbReference type="ARBA" id="ARBA00022777"/>
    </source>
</evidence>
<dbReference type="GO" id="GO:0005886">
    <property type="term" value="C:plasma membrane"/>
    <property type="evidence" value="ECO:0007669"/>
    <property type="project" value="TreeGrafter"/>
</dbReference>
<name>S0G5A8_9BACT</name>
<feature type="transmembrane region" description="Helical" evidence="11">
    <location>
        <begin position="166"/>
        <end position="186"/>
    </location>
</feature>
<keyword evidence="6 11" id="KW-0812">Transmembrane</keyword>
<evidence type="ECO:0000256" key="3">
    <source>
        <dbReference type="ARBA" id="ARBA00012438"/>
    </source>
</evidence>
<dbReference type="Pfam" id="PF00512">
    <property type="entry name" value="HisKA"/>
    <property type="match status" value="1"/>
</dbReference>
<dbReference type="PANTHER" id="PTHR45436:SF8">
    <property type="entry name" value="HISTIDINE KINASE"/>
    <property type="match status" value="1"/>
</dbReference>
<comment type="caution">
    <text evidence="14">The sequence shown here is derived from an EMBL/GenBank/DDBJ whole genome shotgun (WGS) entry which is preliminary data.</text>
</comment>
<dbReference type="RefSeq" id="WP_006966410.1">
    <property type="nucleotide sequence ID" value="NZ_APJX01000005.1"/>
</dbReference>
<dbReference type="InterPro" id="IPR036890">
    <property type="entry name" value="HATPase_C_sf"/>
</dbReference>
<evidence type="ECO:0000256" key="4">
    <source>
        <dbReference type="ARBA" id="ARBA00022553"/>
    </source>
</evidence>
<protein>
    <recommendedName>
        <fullName evidence="3">histidine kinase</fullName>
        <ecNumber evidence="3">2.7.13.3</ecNumber>
    </recommendedName>
</protein>
<evidence type="ECO:0000313" key="14">
    <source>
        <dbReference type="EMBL" id="EMS79301.1"/>
    </source>
</evidence>
<gene>
    <name evidence="14" type="primary">irlS</name>
    <name evidence="14" type="ORF">Dpo_5c02260</name>
</gene>
<evidence type="ECO:0000313" key="15">
    <source>
        <dbReference type="Proteomes" id="UP000014216"/>
    </source>
</evidence>
<organism evidence="14 15">
    <name type="scientific">Desulfotignum phosphitoxidans DSM 13687</name>
    <dbReference type="NCBI Taxonomy" id="1286635"/>
    <lineage>
        <taxon>Bacteria</taxon>
        <taxon>Pseudomonadati</taxon>
        <taxon>Thermodesulfobacteriota</taxon>
        <taxon>Desulfobacteria</taxon>
        <taxon>Desulfobacterales</taxon>
        <taxon>Desulfobacteraceae</taxon>
        <taxon>Desulfotignum</taxon>
    </lineage>
</organism>
<dbReference type="InterPro" id="IPR003594">
    <property type="entry name" value="HATPase_dom"/>
</dbReference>
<dbReference type="CDD" id="cd00075">
    <property type="entry name" value="HATPase"/>
    <property type="match status" value="1"/>
</dbReference>
<reference evidence="14 15" key="1">
    <citation type="journal article" date="2013" name="Genome Announc.">
        <title>Draft Genome Sequence of Desulfotignum phosphitoxidans DSM 13687 Strain FiPS-3.</title>
        <authorList>
            <person name="Poehlein A."/>
            <person name="Daniel R."/>
            <person name="Simeonova D.D."/>
        </authorList>
    </citation>
    <scope>NUCLEOTIDE SEQUENCE [LARGE SCALE GENOMIC DNA]</scope>
    <source>
        <strain evidence="14 15">DSM 13687</strain>
    </source>
</reference>
<dbReference type="PRINTS" id="PR00344">
    <property type="entry name" value="BCTRLSENSOR"/>
</dbReference>
<evidence type="ECO:0000256" key="6">
    <source>
        <dbReference type="ARBA" id="ARBA00022692"/>
    </source>
</evidence>
<dbReference type="SMART" id="SM00304">
    <property type="entry name" value="HAMP"/>
    <property type="match status" value="1"/>
</dbReference>
<dbReference type="EMBL" id="APJX01000005">
    <property type="protein sequence ID" value="EMS79301.1"/>
    <property type="molecule type" value="Genomic_DNA"/>
</dbReference>
<dbReference type="EC" id="2.7.13.3" evidence="3"/>
<keyword evidence="8 11" id="KW-1133">Transmembrane helix</keyword>
<feature type="domain" description="HAMP" evidence="13">
    <location>
        <begin position="187"/>
        <end position="240"/>
    </location>
</feature>
<evidence type="ECO:0000256" key="8">
    <source>
        <dbReference type="ARBA" id="ARBA00022989"/>
    </source>
</evidence>
<feature type="domain" description="Histidine kinase" evidence="12">
    <location>
        <begin position="248"/>
        <end position="463"/>
    </location>
</feature>
<dbReference type="InterPro" id="IPR003660">
    <property type="entry name" value="HAMP_dom"/>
</dbReference>
<dbReference type="InterPro" id="IPR036097">
    <property type="entry name" value="HisK_dim/P_sf"/>
</dbReference>
<dbReference type="SUPFAM" id="SSF47384">
    <property type="entry name" value="Homodimeric domain of signal transducing histidine kinase"/>
    <property type="match status" value="1"/>
</dbReference>
<dbReference type="FunFam" id="3.30.565.10:FF:000006">
    <property type="entry name" value="Sensor histidine kinase WalK"/>
    <property type="match status" value="1"/>
</dbReference>
<dbReference type="SMART" id="SM00388">
    <property type="entry name" value="HisKA"/>
    <property type="match status" value="1"/>
</dbReference>